<dbReference type="InterPro" id="IPR034057">
    <property type="entry name" value="TNFRSF9_N_teleost"/>
</dbReference>
<feature type="chain" id="PRO_5042972162" description="TNFR-Cys domain-containing protein" evidence="4">
    <location>
        <begin position="25"/>
        <end position="289"/>
    </location>
</feature>
<reference evidence="6 7" key="1">
    <citation type="journal article" date="2023" name="Genes (Basel)">
        <title>Chromosome-Level Genome Assembly and Circadian Gene Repertoire of the Patagonia Blennie Eleginops maclovinus-The Closest Ancestral Proxy of Antarctic Cryonotothenioids.</title>
        <authorList>
            <person name="Cheng C.C."/>
            <person name="Rivera-Colon A.G."/>
            <person name="Minhas B.F."/>
            <person name="Wilson L."/>
            <person name="Rayamajhi N."/>
            <person name="Vargas-Chacoff L."/>
            <person name="Catchen J.M."/>
        </authorList>
    </citation>
    <scope>NUCLEOTIDE SEQUENCE [LARGE SCALE GENOMIC DNA]</scope>
    <source>
        <strain evidence="6">JMC-PN-2008</strain>
    </source>
</reference>
<accession>A0AAN7XNR8</accession>
<keyword evidence="3" id="KW-0472">Membrane</keyword>
<evidence type="ECO:0000256" key="4">
    <source>
        <dbReference type="SAM" id="SignalP"/>
    </source>
</evidence>
<evidence type="ECO:0000256" key="1">
    <source>
        <dbReference type="PROSITE-ProRule" id="PRU00206"/>
    </source>
</evidence>
<dbReference type="PANTHER" id="PTHR47139">
    <property type="entry name" value="TUMOR NECROSIS FACTOR RECEPTOR SUPERFAMILY MEMBER 9"/>
    <property type="match status" value="1"/>
</dbReference>
<evidence type="ECO:0000256" key="2">
    <source>
        <dbReference type="SAM" id="MobiDB-lite"/>
    </source>
</evidence>
<evidence type="ECO:0000313" key="7">
    <source>
        <dbReference type="Proteomes" id="UP001346869"/>
    </source>
</evidence>
<keyword evidence="3" id="KW-0812">Transmembrane</keyword>
<feature type="domain" description="TNFR-Cys" evidence="5">
    <location>
        <begin position="69"/>
        <end position="108"/>
    </location>
</feature>
<comment type="caution">
    <text evidence="1">Lacks conserved residue(s) required for the propagation of feature annotation.</text>
</comment>
<keyword evidence="4" id="KW-0732">Signal</keyword>
<feature type="disulfide bond" evidence="1">
    <location>
        <begin position="87"/>
        <end position="100"/>
    </location>
</feature>
<evidence type="ECO:0000256" key="3">
    <source>
        <dbReference type="SAM" id="Phobius"/>
    </source>
</evidence>
<feature type="transmembrane region" description="Helical" evidence="3">
    <location>
        <begin position="200"/>
        <end position="226"/>
    </location>
</feature>
<feature type="compositionally biased region" description="Low complexity" evidence="2">
    <location>
        <begin position="269"/>
        <end position="289"/>
    </location>
</feature>
<dbReference type="EMBL" id="JAUZQC010000011">
    <property type="protein sequence ID" value="KAK5863940.1"/>
    <property type="molecule type" value="Genomic_DNA"/>
</dbReference>
<dbReference type="PROSITE" id="PS51257">
    <property type="entry name" value="PROKAR_LIPOPROTEIN"/>
    <property type="match status" value="1"/>
</dbReference>
<dbReference type="CDD" id="cd13424">
    <property type="entry name" value="TNFRSF9_teleost"/>
    <property type="match status" value="1"/>
</dbReference>
<name>A0AAN7XNR8_ELEMC</name>
<keyword evidence="7" id="KW-1185">Reference proteome</keyword>
<dbReference type="InterPro" id="IPR001368">
    <property type="entry name" value="TNFR/NGFR_Cys_rich_reg"/>
</dbReference>
<dbReference type="SMART" id="SM00208">
    <property type="entry name" value="TNFR"/>
    <property type="match status" value="3"/>
</dbReference>
<reference evidence="6 7" key="2">
    <citation type="journal article" date="2023" name="Mol. Biol. Evol.">
        <title>Genomics of Secondarily Temperate Adaptation in the Only Non-Antarctic Icefish.</title>
        <authorList>
            <person name="Rivera-Colon A.G."/>
            <person name="Rayamajhi N."/>
            <person name="Minhas B.F."/>
            <person name="Madrigal G."/>
            <person name="Bilyk K.T."/>
            <person name="Yoon V."/>
            <person name="Hune M."/>
            <person name="Gregory S."/>
            <person name="Cheng C.H.C."/>
            <person name="Catchen J.M."/>
        </authorList>
    </citation>
    <scope>NUCLEOTIDE SEQUENCE [LARGE SCALE GENOMIC DNA]</scope>
    <source>
        <strain evidence="6">JMC-PN-2008</strain>
    </source>
</reference>
<dbReference type="Gene3D" id="2.10.50.10">
    <property type="entry name" value="Tumor Necrosis Factor Receptor, subunit A, domain 2"/>
    <property type="match status" value="3"/>
</dbReference>
<proteinExistence type="predicted"/>
<feature type="repeat" description="TNFR-Cys" evidence="1">
    <location>
        <begin position="69"/>
        <end position="108"/>
    </location>
</feature>
<dbReference type="GO" id="GO:0042127">
    <property type="term" value="P:regulation of cell population proliferation"/>
    <property type="evidence" value="ECO:0007669"/>
    <property type="project" value="TreeGrafter"/>
</dbReference>
<dbReference type="PROSITE" id="PS50050">
    <property type="entry name" value="TNFR_NGFR_2"/>
    <property type="match status" value="1"/>
</dbReference>
<dbReference type="PANTHER" id="PTHR47139:SF4">
    <property type="entry name" value="TUMOR NECROSIS FACTOR RECEPTOR SUPERFAMILY MEMBER 9 ISOFORM X1-RELATED"/>
    <property type="match status" value="1"/>
</dbReference>
<dbReference type="GO" id="GO:0038023">
    <property type="term" value="F:signaling receptor activity"/>
    <property type="evidence" value="ECO:0007669"/>
    <property type="project" value="TreeGrafter"/>
</dbReference>
<dbReference type="Proteomes" id="UP001346869">
    <property type="component" value="Unassembled WGS sequence"/>
</dbReference>
<dbReference type="Pfam" id="PF00020">
    <property type="entry name" value="TNFR_c6"/>
    <property type="match status" value="2"/>
</dbReference>
<sequence length="289" mass="31572">MRADSIGSILWAIGVSLLIQGCVCITLQTDSGCKKWTRGEENMFCCDACHPGHRLFEACGPSAKKLCIPCEEGKFILNPIGRQCLRCSQCVGAQVIVKVCTATTDTQCGCKEGLTCGDAKCSFCVQKCNQGQEPTRNRSCRPCPEGTFNDQVNQKCKPWSQRCPNPHHQIVAKGDAFTDIKCGNSSFDIVRKSKKPEQEWPFSVVAIVVLSVFVIISIILFITILAKKNSYKKKKDITKPITPTTIVTTPSDDPRTLIAVECSFHEAQQEQGSSSESLDSGDSSGQLIP</sequence>
<evidence type="ECO:0000313" key="6">
    <source>
        <dbReference type="EMBL" id="KAK5863940.1"/>
    </source>
</evidence>
<protein>
    <recommendedName>
        <fullName evidence="5">TNFR-Cys domain-containing protein</fullName>
    </recommendedName>
</protein>
<keyword evidence="3" id="KW-1133">Transmembrane helix</keyword>
<feature type="region of interest" description="Disordered" evidence="2">
    <location>
        <begin position="266"/>
        <end position="289"/>
    </location>
</feature>
<feature type="disulfide bond" evidence="1">
    <location>
        <begin position="90"/>
        <end position="108"/>
    </location>
</feature>
<keyword evidence="1" id="KW-1015">Disulfide bond</keyword>
<feature type="signal peptide" evidence="4">
    <location>
        <begin position="1"/>
        <end position="24"/>
    </location>
</feature>
<evidence type="ECO:0000259" key="5">
    <source>
        <dbReference type="PROSITE" id="PS50050"/>
    </source>
</evidence>
<dbReference type="AlphaFoldDB" id="A0AAN7XNR8"/>
<gene>
    <name evidence="6" type="ORF">PBY51_000923</name>
</gene>
<organism evidence="6 7">
    <name type="scientific">Eleginops maclovinus</name>
    <name type="common">Patagonian blennie</name>
    <name type="synonym">Eleginus maclovinus</name>
    <dbReference type="NCBI Taxonomy" id="56733"/>
    <lineage>
        <taxon>Eukaryota</taxon>
        <taxon>Metazoa</taxon>
        <taxon>Chordata</taxon>
        <taxon>Craniata</taxon>
        <taxon>Vertebrata</taxon>
        <taxon>Euteleostomi</taxon>
        <taxon>Actinopterygii</taxon>
        <taxon>Neopterygii</taxon>
        <taxon>Teleostei</taxon>
        <taxon>Neoteleostei</taxon>
        <taxon>Acanthomorphata</taxon>
        <taxon>Eupercaria</taxon>
        <taxon>Perciformes</taxon>
        <taxon>Notothenioidei</taxon>
        <taxon>Eleginopidae</taxon>
        <taxon>Eleginops</taxon>
    </lineage>
</organism>
<dbReference type="SUPFAM" id="SSF57586">
    <property type="entry name" value="TNF receptor-like"/>
    <property type="match status" value="2"/>
</dbReference>
<comment type="caution">
    <text evidence="6">The sequence shown here is derived from an EMBL/GenBank/DDBJ whole genome shotgun (WGS) entry which is preliminary data.</text>
</comment>
<dbReference type="SMART" id="SM01411">
    <property type="entry name" value="Ephrin_rec_like"/>
    <property type="match status" value="1"/>
</dbReference>